<accession>K2R6Y2</accession>
<evidence type="ECO:0000313" key="2">
    <source>
        <dbReference type="EMBL" id="EKG18091.1"/>
    </source>
</evidence>
<gene>
    <name evidence="2" type="ORF">MPH_04623</name>
</gene>
<protein>
    <submittedName>
        <fullName evidence="2">Uncharacterized protein</fullName>
    </submittedName>
</protein>
<feature type="region of interest" description="Disordered" evidence="1">
    <location>
        <begin position="12"/>
        <end position="34"/>
    </location>
</feature>
<dbReference type="OrthoDB" id="3942224at2759"/>
<proteinExistence type="predicted"/>
<organism evidence="2 3">
    <name type="scientific">Macrophomina phaseolina (strain MS6)</name>
    <name type="common">Charcoal rot fungus</name>
    <dbReference type="NCBI Taxonomy" id="1126212"/>
    <lineage>
        <taxon>Eukaryota</taxon>
        <taxon>Fungi</taxon>
        <taxon>Dikarya</taxon>
        <taxon>Ascomycota</taxon>
        <taxon>Pezizomycotina</taxon>
        <taxon>Dothideomycetes</taxon>
        <taxon>Dothideomycetes incertae sedis</taxon>
        <taxon>Botryosphaeriales</taxon>
        <taxon>Botryosphaeriaceae</taxon>
        <taxon>Macrophomina</taxon>
    </lineage>
</organism>
<comment type="caution">
    <text evidence="2">The sequence shown here is derived from an EMBL/GenBank/DDBJ whole genome shotgun (WGS) entry which is preliminary data.</text>
</comment>
<name>K2R6Y2_MACPH</name>
<dbReference type="Proteomes" id="UP000007129">
    <property type="component" value="Unassembled WGS sequence"/>
</dbReference>
<dbReference type="InParanoid" id="K2R6Y2"/>
<reference evidence="2 3" key="1">
    <citation type="journal article" date="2012" name="BMC Genomics">
        <title>Tools to kill: Genome of one of the most destructive plant pathogenic fungi Macrophomina phaseolina.</title>
        <authorList>
            <person name="Islam M.S."/>
            <person name="Haque M.S."/>
            <person name="Islam M.M."/>
            <person name="Emdad E.M."/>
            <person name="Halim A."/>
            <person name="Hossen Q.M.M."/>
            <person name="Hossain M.Z."/>
            <person name="Ahmed B."/>
            <person name="Rahim S."/>
            <person name="Rahman M.S."/>
            <person name="Alam M.M."/>
            <person name="Hou S."/>
            <person name="Wan X."/>
            <person name="Saito J.A."/>
            <person name="Alam M."/>
        </authorList>
    </citation>
    <scope>NUCLEOTIDE SEQUENCE [LARGE SCALE GENOMIC DNA]</scope>
    <source>
        <strain evidence="2 3">MS6</strain>
    </source>
</reference>
<dbReference type="AlphaFoldDB" id="K2R6Y2"/>
<dbReference type="VEuPathDB" id="FungiDB:MPH_04623"/>
<dbReference type="HOGENOM" id="CLU_1147373_0_0_1"/>
<evidence type="ECO:0000313" key="3">
    <source>
        <dbReference type="Proteomes" id="UP000007129"/>
    </source>
</evidence>
<evidence type="ECO:0000256" key="1">
    <source>
        <dbReference type="SAM" id="MobiDB-lite"/>
    </source>
</evidence>
<sequence length="242" mass="27021">MDGLGIFFDNSSALGPASSPPSSPTPLSALPNGTSNIRLRSATEASDDSFMERQLSEFEDWKRTVANDITLRDLTLPANRPNPPSHEPFPVFEAVNFSDNTLLKLRARARVLAARAAAYEPPRVSTHPAFCLQKIRLREKRNAVVAEEPTCWRPADLTDRERRQCCEQTDSVCEDCGYVLCEPCGSRCRGADWCVVTGCVRCQTKLGVNICTMHLRKLRANPVEHFWGHLVEPDALRLVQKL</sequence>
<dbReference type="EMBL" id="AHHD01000217">
    <property type="protein sequence ID" value="EKG18091.1"/>
    <property type="molecule type" value="Genomic_DNA"/>
</dbReference>